<dbReference type="EMBL" id="CP129682">
    <property type="protein sequence ID" value="XDS48062.1"/>
    <property type="molecule type" value="Genomic_DNA"/>
</dbReference>
<dbReference type="Pfam" id="PF00132">
    <property type="entry name" value="Hexapep"/>
    <property type="match status" value="1"/>
</dbReference>
<evidence type="ECO:0000256" key="4">
    <source>
        <dbReference type="ARBA" id="ARBA00023315"/>
    </source>
</evidence>
<dbReference type="Gene3D" id="2.160.10.10">
    <property type="entry name" value="Hexapeptide repeat proteins"/>
    <property type="match status" value="1"/>
</dbReference>
<evidence type="ECO:0000256" key="1">
    <source>
        <dbReference type="ARBA" id="ARBA00007274"/>
    </source>
</evidence>
<dbReference type="GO" id="GO:0008870">
    <property type="term" value="F:galactoside O-acetyltransferase activity"/>
    <property type="evidence" value="ECO:0007669"/>
    <property type="project" value="TreeGrafter"/>
</dbReference>
<dbReference type="SMART" id="SM01266">
    <property type="entry name" value="Mac"/>
    <property type="match status" value="1"/>
</dbReference>
<reference evidence="7" key="1">
    <citation type="submission" date="2023-07" db="EMBL/GenBank/DDBJ databases">
        <title>Bifidobacterium aquikefiriaerophilum sp. nov. and Bifidobacterium eccum sp. nov., isolated from water kefir.</title>
        <authorList>
            <person name="Breselge S."/>
            <person name="Bellassi P."/>
            <person name="Barcenilla C."/>
            <person name="Alvarez-Ordonez A."/>
            <person name="Morelli L."/>
            <person name="Cotter P.D."/>
        </authorList>
    </citation>
    <scope>NUCLEOTIDE SEQUENCE</scope>
    <source>
        <strain evidence="9">WK012_4_13</strain>
        <strain evidence="8">WK013_4_14</strain>
        <strain evidence="7">WK048_4_13</strain>
    </source>
</reference>
<comment type="similarity">
    <text evidence="1 5">Belongs to the transferase hexapeptide repeat family.</text>
</comment>
<protein>
    <recommendedName>
        <fullName evidence="5">Acetyltransferase</fullName>
        <ecNumber evidence="5">2.3.1.-</ecNumber>
    </recommendedName>
</protein>
<keyword evidence="4 5" id="KW-0012">Acyltransferase</keyword>
<evidence type="ECO:0000313" key="7">
    <source>
        <dbReference type="EMBL" id="XDS47230.1"/>
    </source>
</evidence>
<dbReference type="CDD" id="cd03357">
    <property type="entry name" value="LbH_MAT_GAT"/>
    <property type="match status" value="1"/>
</dbReference>
<dbReference type="InterPro" id="IPR039369">
    <property type="entry name" value="LacA-like"/>
</dbReference>
<dbReference type="PROSITE" id="PS00101">
    <property type="entry name" value="HEXAPEP_TRANSFERASES"/>
    <property type="match status" value="1"/>
</dbReference>
<dbReference type="InterPro" id="IPR001451">
    <property type="entry name" value="Hexapep"/>
</dbReference>
<dbReference type="Pfam" id="PF12464">
    <property type="entry name" value="Mac"/>
    <property type="match status" value="1"/>
</dbReference>
<gene>
    <name evidence="9" type="ORF">QN062_02860</name>
    <name evidence="8" type="ORF">QN216_06865</name>
    <name evidence="7" type="ORF">QN217_03585</name>
</gene>
<dbReference type="FunFam" id="2.160.10.10:FF:000025">
    <property type="entry name" value="Hexapeptide-repeat containing-acetyltransferase"/>
    <property type="match status" value="1"/>
</dbReference>
<dbReference type="InterPro" id="IPR024688">
    <property type="entry name" value="Mac_dom"/>
</dbReference>
<sequence length="208" mass="22877">MTTELEFMIAGELYNAADPHLSQMRDRAHALCERYSRTPESDTKERADLIAELLPHMAGSGYVAGPIYVDYGDFITIGKRFYANFDLTILDVCPVHIGDNVMFGPHVSVVTPVHPLRWQDRNIRESADGDEFDYEYGAPITIEDNCWLATNVTVTGGVTIGEGSVIGAGSVVTHDIPANSFAAGVPCKVIRGIDDSDAMQMPKRVRER</sequence>
<evidence type="ECO:0000256" key="5">
    <source>
        <dbReference type="RuleBase" id="RU367021"/>
    </source>
</evidence>
<dbReference type="EMBL" id="CP129683">
    <property type="protein sequence ID" value="XDS51139.1"/>
    <property type="molecule type" value="Genomic_DNA"/>
</dbReference>
<feature type="domain" description="Maltose/galactoside acetyltransferase" evidence="6">
    <location>
        <begin position="5"/>
        <end position="59"/>
    </location>
</feature>
<evidence type="ECO:0000313" key="9">
    <source>
        <dbReference type="EMBL" id="XDS51139.1"/>
    </source>
</evidence>
<dbReference type="PANTHER" id="PTHR43017:SF1">
    <property type="entry name" value="ACETYLTRANSFERASE YJL218W-RELATED"/>
    <property type="match status" value="1"/>
</dbReference>
<proteinExistence type="inferred from homology"/>
<dbReference type="PANTHER" id="PTHR43017">
    <property type="entry name" value="GALACTOSIDE O-ACETYLTRANSFERASE"/>
    <property type="match status" value="1"/>
</dbReference>
<evidence type="ECO:0000256" key="3">
    <source>
        <dbReference type="ARBA" id="ARBA00022737"/>
    </source>
</evidence>
<evidence type="ECO:0000259" key="6">
    <source>
        <dbReference type="SMART" id="SM01266"/>
    </source>
</evidence>
<dbReference type="EMBL" id="CP129675">
    <property type="protein sequence ID" value="XDS47230.1"/>
    <property type="molecule type" value="Genomic_DNA"/>
</dbReference>
<name>A0AB39UDV9_9BIFI</name>
<dbReference type="AlphaFoldDB" id="A0AB39UDV9"/>
<keyword evidence="2 5" id="KW-0808">Transferase</keyword>
<evidence type="ECO:0000313" key="8">
    <source>
        <dbReference type="EMBL" id="XDS48062.1"/>
    </source>
</evidence>
<keyword evidence="3" id="KW-0677">Repeat</keyword>
<dbReference type="InterPro" id="IPR011004">
    <property type="entry name" value="Trimer_LpxA-like_sf"/>
</dbReference>
<dbReference type="EC" id="2.3.1.-" evidence="5"/>
<dbReference type="SUPFAM" id="SSF51161">
    <property type="entry name" value="Trimeric LpxA-like enzymes"/>
    <property type="match status" value="1"/>
</dbReference>
<organism evidence="7">
    <name type="scientific">Bifidobacterium fermentum</name>
    <dbReference type="NCBI Taxonomy" id="3059035"/>
    <lineage>
        <taxon>Bacteria</taxon>
        <taxon>Bacillati</taxon>
        <taxon>Actinomycetota</taxon>
        <taxon>Actinomycetes</taxon>
        <taxon>Bifidobacteriales</taxon>
        <taxon>Bifidobacteriaceae</taxon>
        <taxon>Bifidobacterium</taxon>
    </lineage>
</organism>
<dbReference type="KEGG" id="bfk:QN062_02860"/>
<accession>A0AB39UDV9</accession>
<evidence type="ECO:0000256" key="2">
    <source>
        <dbReference type="ARBA" id="ARBA00022679"/>
    </source>
</evidence>
<dbReference type="RefSeq" id="WP_369342103.1">
    <property type="nucleotide sequence ID" value="NZ_CP129675.1"/>
</dbReference>
<dbReference type="InterPro" id="IPR018357">
    <property type="entry name" value="Hexapep_transf_CS"/>
</dbReference>